<proteinExistence type="inferred from homology"/>
<keyword evidence="10 11" id="KW-0998">Cell outer membrane</keyword>
<dbReference type="SUPFAM" id="SSF56935">
    <property type="entry name" value="Porins"/>
    <property type="match status" value="1"/>
</dbReference>
<reference evidence="16" key="1">
    <citation type="submission" date="2022-08" db="EMBL/GenBank/DDBJ databases">
        <authorList>
            <person name="Vandamme P."/>
            <person name="Hettiarachchi A."/>
            <person name="Peeters C."/>
            <person name="Cnockaert M."/>
            <person name="Carlier A."/>
        </authorList>
    </citation>
    <scope>NUCLEOTIDE SEQUENCE</scope>
    <source>
        <strain evidence="16">LMG 31809</strain>
    </source>
</reference>
<feature type="signal peptide" evidence="13">
    <location>
        <begin position="1"/>
        <end position="27"/>
    </location>
</feature>
<evidence type="ECO:0000256" key="13">
    <source>
        <dbReference type="SAM" id="SignalP"/>
    </source>
</evidence>
<comment type="subcellular location">
    <subcellularLocation>
        <location evidence="1 11">Cell outer membrane</location>
        <topology evidence="1 11">Multi-pass membrane protein</topology>
    </subcellularLocation>
</comment>
<accession>A0A9X3Z5X7</accession>
<dbReference type="Proteomes" id="UP001141619">
    <property type="component" value="Unassembled WGS sequence"/>
</dbReference>
<dbReference type="InterPro" id="IPR000531">
    <property type="entry name" value="Beta-barrel_TonB"/>
</dbReference>
<evidence type="ECO:0000256" key="11">
    <source>
        <dbReference type="PROSITE-ProRule" id="PRU01360"/>
    </source>
</evidence>
<evidence type="ECO:0000256" key="5">
    <source>
        <dbReference type="ARBA" id="ARBA00022692"/>
    </source>
</evidence>
<keyword evidence="5 11" id="KW-0812">Transmembrane</keyword>
<keyword evidence="6" id="KW-0408">Iron</keyword>
<dbReference type="InterPro" id="IPR036942">
    <property type="entry name" value="Beta-barrel_TonB_sf"/>
</dbReference>
<organism evidence="16 17">
    <name type="scientific">Govanella unica</name>
    <dbReference type="NCBI Taxonomy" id="2975056"/>
    <lineage>
        <taxon>Bacteria</taxon>
        <taxon>Pseudomonadati</taxon>
        <taxon>Pseudomonadota</taxon>
        <taxon>Alphaproteobacteria</taxon>
        <taxon>Emcibacterales</taxon>
        <taxon>Govanellaceae</taxon>
        <taxon>Govanella</taxon>
    </lineage>
</organism>
<dbReference type="PANTHER" id="PTHR32552">
    <property type="entry name" value="FERRICHROME IRON RECEPTOR-RELATED"/>
    <property type="match status" value="1"/>
</dbReference>
<keyword evidence="2 11" id="KW-0813">Transport</keyword>
<keyword evidence="16" id="KW-0675">Receptor</keyword>
<keyword evidence="4" id="KW-0410">Iron transport</keyword>
<evidence type="ECO:0000256" key="10">
    <source>
        <dbReference type="ARBA" id="ARBA00023237"/>
    </source>
</evidence>
<dbReference type="GO" id="GO:0006826">
    <property type="term" value="P:iron ion transport"/>
    <property type="evidence" value="ECO:0007669"/>
    <property type="project" value="UniProtKB-KW"/>
</dbReference>
<dbReference type="PANTHER" id="PTHR32552:SF81">
    <property type="entry name" value="TONB-DEPENDENT OUTER MEMBRANE RECEPTOR"/>
    <property type="match status" value="1"/>
</dbReference>
<keyword evidence="7" id="KW-0406">Ion transport</keyword>
<keyword evidence="8 12" id="KW-0798">TonB box</keyword>
<dbReference type="Pfam" id="PF00593">
    <property type="entry name" value="TonB_dep_Rec_b-barrel"/>
    <property type="match status" value="1"/>
</dbReference>
<dbReference type="InterPro" id="IPR012910">
    <property type="entry name" value="Plug_dom"/>
</dbReference>
<dbReference type="PROSITE" id="PS52016">
    <property type="entry name" value="TONB_DEPENDENT_REC_3"/>
    <property type="match status" value="1"/>
</dbReference>
<protein>
    <submittedName>
        <fullName evidence="16">TonB-dependent receptor</fullName>
    </submittedName>
</protein>
<keyword evidence="17" id="KW-1185">Reference proteome</keyword>
<feature type="chain" id="PRO_5040852332" evidence="13">
    <location>
        <begin position="28"/>
        <end position="745"/>
    </location>
</feature>
<keyword evidence="13" id="KW-0732">Signal</keyword>
<feature type="domain" description="TonB-dependent receptor-like beta-barrel" evidence="14">
    <location>
        <begin position="290"/>
        <end position="708"/>
    </location>
</feature>
<dbReference type="EMBL" id="JANWOI010000001">
    <property type="protein sequence ID" value="MDA5192585.1"/>
    <property type="molecule type" value="Genomic_DNA"/>
</dbReference>
<keyword evidence="9 11" id="KW-0472">Membrane</keyword>
<comment type="caution">
    <text evidence="16">The sequence shown here is derived from an EMBL/GenBank/DDBJ whole genome shotgun (WGS) entry which is preliminary data.</text>
</comment>
<evidence type="ECO:0000256" key="3">
    <source>
        <dbReference type="ARBA" id="ARBA00022452"/>
    </source>
</evidence>
<keyword evidence="3 11" id="KW-1134">Transmembrane beta strand</keyword>
<evidence type="ECO:0000256" key="9">
    <source>
        <dbReference type="ARBA" id="ARBA00023136"/>
    </source>
</evidence>
<name>A0A9X3Z5X7_9PROT</name>
<dbReference type="CDD" id="cd01347">
    <property type="entry name" value="ligand_gated_channel"/>
    <property type="match status" value="1"/>
</dbReference>
<evidence type="ECO:0000256" key="2">
    <source>
        <dbReference type="ARBA" id="ARBA00022448"/>
    </source>
</evidence>
<evidence type="ECO:0000256" key="7">
    <source>
        <dbReference type="ARBA" id="ARBA00023065"/>
    </source>
</evidence>
<evidence type="ECO:0000259" key="14">
    <source>
        <dbReference type="Pfam" id="PF00593"/>
    </source>
</evidence>
<evidence type="ECO:0000256" key="8">
    <source>
        <dbReference type="ARBA" id="ARBA00023077"/>
    </source>
</evidence>
<dbReference type="Pfam" id="PF07715">
    <property type="entry name" value="Plug"/>
    <property type="match status" value="1"/>
</dbReference>
<evidence type="ECO:0000256" key="6">
    <source>
        <dbReference type="ARBA" id="ARBA00023004"/>
    </source>
</evidence>
<feature type="domain" description="TonB-dependent receptor plug" evidence="15">
    <location>
        <begin position="51"/>
        <end position="159"/>
    </location>
</feature>
<comment type="similarity">
    <text evidence="11 12">Belongs to the TonB-dependent receptor family.</text>
</comment>
<dbReference type="InterPro" id="IPR039426">
    <property type="entry name" value="TonB-dep_rcpt-like"/>
</dbReference>
<evidence type="ECO:0000313" key="16">
    <source>
        <dbReference type="EMBL" id="MDA5192585.1"/>
    </source>
</evidence>
<evidence type="ECO:0000313" key="17">
    <source>
        <dbReference type="Proteomes" id="UP001141619"/>
    </source>
</evidence>
<evidence type="ECO:0000256" key="12">
    <source>
        <dbReference type="RuleBase" id="RU003357"/>
    </source>
</evidence>
<sequence>MIFSTGRIRVLCATTAFYGLAISAVTAQQTPAQSTLLEEIIVTSQKRQERLQDTPLSVTAFSGAAIKELGLTTSTDLAQQTPGLKIGTPVGEGNNPSITLRGVGLNDFNDNNESPVAVYIDDVYMGSLAGQTFQMFDLERVEVLRGPQGTLYGRNSTGGLINFISKRPTKEMDVYLEGSYGRHNDVRIETAIGGPLTERLQARASLAYTRADGYVTNRAGPDRNEKENLAYRLQLNADFTDDVSLLLNVHGARSHVKAPVYQHQGTGLDYNGDPCSIGQAQAGQCTDFFGYQDTDGDPFAGAYDRNGRFNLDTKGGFANLTWDFTDKITMTSITSYDEVKKLHEEDTDMSPFDRVDPTFRLKAHQFSEELRLNGDMGSVKWVAGGYYYHQKVNMPQDLRFGVDLDPTFFLQTLAKQKTSSIAGFGQVEWEFVPTLSLLAGLRYTKERKTYDYTQVDVLGSPELSGVPGTVLLDFNQATDGDLAVFDKGIWSGKGGLNWKPNDDILVFASVARGFKSGGFNAGFTSAGPEDIKYNDERLTSYELGLKSTFWDGRARFNVTGFYYDYKNLQALTFRDFSSFITNAANATVKGAEFELVANPLEGLDVNLGLSLIDSKVDGLTGADGETVNNRRLVLAPKTSFNALVRYSVPFENGSSLAAQVDMSYQTSIYFDIFNQPLSRGKGYDIWNGRLTYKFPGEKLELAVWGKNIFNKKYLVYTFDFTEQFGFNQLFYGQPAWYGATLTYRY</sequence>
<dbReference type="GO" id="GO:0009279">
    <property type="term" value="C:cell outer membrane"/>
    <property type="evidence" value="ECO:0007669"/>
    <property type="project" value="UniProtKB-SubCell"/>
</dbReference>
<evidence type="ECO:0000256" key="4">
    <source>
        <dbReference type="ARBA" id="ARBA00022496"/>
    </source>
</evidence>
<dbReference type="RefSeq" id="WP_274942290.1">
    <property type="nucleotide sequence ID" value="NZ_JANWOI010000001.1"/>
</dbReference>
<gene>
    <name evidence="16" type="ORF">NYP16_01250</name>
</gene>
<evidence type="ECO:0000256" key="1">
    <source>
        <dbReference type="ARBA" id="ARBA00004571"/>
    </source>
</evidence>
<dbReference type="AlphaFoldDB" id="A0A9X3Z5X7"/>
<dbReference type="Gene3D" id="2.40.170.20">
    <property type="entry name" value="TonB-dependent receptor, beta-barrel domain"/>
    <property type="match status" value="1"/>
</dbReference>
<evidence type="ECO:0000259" key="15">
    <source>
        <dbReference type="Pfam" id="PF07715"/>
    </source>
</evidence>
<reference evidence="16" key="2">
    <citation type="journal article" date="2023" name="Syst. Appl. Microbiol.">
        <title>Govania unica gen. nov., sp. nov., a rare biosphere bacterium that represents a novel family in the class Alphaproteobacteria.</title>
        <authorList>
            <person name="Vandamme P."/>
            <person name="Peeters C."/>
            <person name="Hettiarachchi A."/>
            <person name="Cnockaert M."/>
            <person name="Carlier A."/>
        </authorList>
    </citation>
    <scope>NUCLEOTIDE SEQUENCE</scope>
    <source>
        <strain evidence="16">LMG 31809</strain>
    </source>
</reference>